<evidence type="ECO:0000313" key="2">
    <source>
        <dbReference type="Proteomes" id="UP000324800"/>
    </source>
</evidence>
<gene>
    <name evidence="1" type="ORF">EZS28_034382</name>
</gene>
<sequence>MLSYDYMKQINTYEIRRAQFIAYFAKLFRQLVVDNNVHPMPFELLYSIQYAQHQPYIIDNPQILSQDVYGITQTILDMIQQNSGDDNDQRGFSSRILKVLKIANKARIRIVTNRLSIVMIHPETMKTKWN</sequence>
<dbReference type="AlphaFoldDB" id="A0A5J4UJJ1"/>
<dbReference type="Proteomes" id="UP000324800">
    <property type="component" value="Unassembled WGS sequence"/>
</dbReference>
<name>A0A5J4UJJ1_9EUKA</name>
<evidence type="ECO:0000313" key="1">
    <source>
        <dbReference type="EMBL" id="KAA6370092.1"/>
    </source>
</evidence>
<accession>A0A5J4UJJ1</accession>
<comment type="caution">
    <text evidence="1">The sequence shown here is derived from an EMBL/GenBank/DDBJ whole genome shotgun (WGS) entry which is preliminary data.</text>
</comment>
<protein>
    <submittedName>
        <fullName evidence="1">Uncharacterized protein</fullName>
    </submittedName>
</protein>
<reference evidence="1 2" key="1">
    <citation type="submission" date="2019-03" db="EMBL/GenBank/DDBJ databases">
        <title>Single cell metagenomics reveals metabolic interactions within the superorganism composed of flagellate Streblomastix strix and complex community of Bacteroidetes bacteria on its surface.</title>
        <authorList>
            <person name="Treitli S.C."/>
            <person name="Kolisko M."/>
            <person name="Husnik F."/>
            <person name="Keeling P."/>
            <person name="Hampl V."/>
        </authorList>
    </citation>
    <scope>NUCLEOTIDE SEQUENCE [LARGE SCALE GENOMIC DNA]</scope>
    <source>
        <strain evidence="1">ST1C</strain>
    </source>
</reference>
<organism evidence="1 2">
    <name type="scientific">Streblomastix strix</name>
    <dbReference type="NCBI Taxonomy" id="222440"/>
    <lineage>
        <taxon>Eukaryota</taxon>
        <taxon>Metamonada</taxon>
        <taxon>Preaxostyla</taxon>
        <taxon>Oxymonadida</taxon>
        <taxon>Streblomastigidae</taxon>
        <taxon>Streblomastix</taxon>
    </lineage>
</organism>
<dbReference type="EMBL" id="SNRW01015730">
    <property type="protein sequence ID" value="KAA6370092.1"/>
    <property type="molecule type" value="Genomic_DNA"/>
</dbReference>
<proteinExistence type="predicted"/>